<evidence type="ECO:0000313" key="4">
    <source>
        <dbReference type="EMBL" id="SMP48135.1"/>
    </source>
</evidence>
<evidence type="ECO:0000259" key="3">
    <source>
        <dbReference type="SMART" id="SM00642"/>
    </source>
</evidence>
<accession>A0ABY1PUD8</accession>
<dbReference type="PANTHER" id="PTHR10357:SF214">
    <property type="entry name" value="GLUCOSYLGLYCERATE PHOSPHORYLASE"/>
    <property type="match status" value="1"/>
</dbReference>
<name>A0ABY1PUD8_9BACT</name>
<protein>
    <submittedName>
        <fullName evidence="4">Sucrose phosphorylase</fullName>
    </submittedName>
</protein>
<dbReference type="InterPro" id="IPR045857">
    <property type="entry name" value="O16G_dom_2"/>
</dbReference>
<evidence type="ECO:0000256" key="2">
    <source>
        <dbReference type="ARBA" id="ARBA00022679"/>
    </source>
</evidence>
<dbReference type="SMART" id="SM00642">
    <property type="entry name" value="Aamy"/>
    <property type="match status" value="1"/>
</dbReference>
<dbReference type="InterPro" id="IPR006047">
    <property type="entry name" value="GH13_cat_dom"/>
</dbReference>
<evidence type="ECO:0000313" key="5">
    <source>
        <dbReference type="Proteomes" id="UP001158067"/>
    </source>
</evidence>
<dbReference type="SUPFAM" id="SSF51445">
    <property type="entry name" value="(Trans)glycosidases"/>
    <property type="match status" value="1"/>
</dbReference>
<dbReference type="Gene3D" id="3.20.20.80">
    <property type="entry name" value="Glycosidases"/>
    <property type="match status" value="1"/>
</dbReference>
<dbReference type="InterPro" id="IPR013780">
    <property type="entry name" value="Glyco_hydro_b"/>
</dbReference>
<dbReference type="Pfam" id="PF00128">
    <property type="entry name" value="Alpha-amylase"/>
    <property type="match status" value="1"/>
</dbReference>
<sequence length="584" mass="65255">MSQNLDEKADLQQTRKRIADVYGTVPDLLADGLERLIERCRKATPQTEPDANTSDATIGTPLWDHRDVVLITYADQVSDGDTAPLNAQHDFLVRHELDKRIRCVHLLPFCPSTSDDGFSVADYLAVDPAFGTWDDIQSLGQDFDLMYDLVLNHSSQKHEWFQKFLAGDEEHADFYCTADPDTDLSSVIRPRSLPLLTRFDAKSGELNVWTTFSADQVDLNYSNPEVMLRMIETLVEYAVRGARIIRLDAIAFLWKEIGTTCLHLPQTHAAVRLMRHVLDQAVPGTIILTETNVPHAENISYFGNGDDEAQMVYQFSLPPLLLDAIHSGDSGVLADWMRSLNLPTDQTTYFNFTASHDGIGVRPAEGLVPPERINALAALVLDRGGKVGMRANGDGTESPYELNITYLDAVADRRSVSPAEHSRRFLATQAVMLSMRGIPAIYFHSLVGSPSDIEGVEASGIPRRINRHKYTVAELEAVLEPADSLQRRVFEGYQRLLDVRKEQVAFDPIATQEVLDLPRDGLVGFVRKHPDGDTLTMIANLSDQPRAVTPEQVGVIYQQDVLAEEQLDPTESLNLRPFQVRWLV</sequence>
<keyword evidence="1" id="KW-0328">Glycosyltransferase</keyword>
<organism evidence="4 5">
    <name type="scientific">Neorhodopirellula lusitana</name>
    <dbReference type="NCBI Taxonomy" id="445327"/>
    <lineage>
        <taxon>Bacteria</taxon>
        <taxon>Pseudomonadati</taxon>
        <taxon>Planctomycetota</taxon>
        <taxon>Planctomycetia</taxon>
        <taxon>Pirellulales</taxon>
        <taxon>Pirellulaceae</taxon>
        <taxon>Neorhodopirellula</taxon>
    </lineage>
</organism>
<dbReference type="PIRSF" id="PIRSF003059">
    <property type="entry name" value="Sucrose_phosphorylase"/>
    <property type="match status" value="1"/>
</dbReference>
<dbReference type="RefSeq" id="WP_283431697.1">
    <property type="nucleotide sequence ID" value="NZ_FXUG01000002.1"/>
</dbReference>
<dbReference type="InterPro" id="IPR017853">
    <property type="entry name" value="GH"/>
</dbReference>
<comment type="caution">
    <text evidence="4">The sequence shown here is derived from an EMBL/GenBank/DDBJ whole genome shotgun (WGS) entry which is preliminary data.</text>
</comment>
<dbReference type="PANTHER" id="PTHR10357">
    <property type="entry name" value="ALPHA-AMYLASE FAMILY MEMBER"/>
    <property type="match status" value="1"/>
</dbReference>
<keyword evidence="2" id="KW-0808">Transferase</keyword>
<proteinExistence type="predicted"/>
<gene>
    <name evidence="4" type="ORF">SAMN06265222_102384</name>
</gene>
<reference evidence="4 5" key="1">
    <citation type="submission" date="2017-05" db="EMBL/GenBank/DDBJ databases">
        <authorList>
            <person name="Varghese N."/>
            <person name="Submissions S."/>
        </authorList>
    </citation>
    <scope>NUCLEOTIDE SEQUENCE [LARGE SCALE GENOMIC DNA]</scope>
    <source>
        <strain evidence="4 5">DSM 25457</strain>
    </source>
</reference>
<dbReference type="Gene3D" id="3.90.400.10">
    <property type="entry name" value="Oligo-1,6-glucosidase, Domain 2"/>
    <property type="match status" value="1"/>
</dbReference>
<keyword evidence="5" id="KW-1185">Reference proteome</keyword>
<dbReference type="Proteomes" id="UP001158067">
    <property type="component" value="Unassembled WGS sequence"/>
</dbReference>
<dbReference type="CDD" id="cd11356">
    <property type="entry name" value="AmyAc_Sucrose_phosphorylase-like_1"/>
    <property type="match status" value="1"/>
</dbReference>
<dbReference type="InterPro" id="IPR016377">
    <property type="entry name" value="Sucrose_GGa_phosphorylase-rel"/>
</dbReference>
<evidence type="ECO:0000256" key="1">
    <source>
        <dbReference type="ARBA" id="ARBA00022676"/>
    </source>
</evidence>
<dbReference type="InterPro" id="IPR033746">
    <property type="entry name" value="GGa_phosphorylase"/>
</dbReference>
<dbReference type="Gene3D" id="2.60.40.1180">
    <property type="entry name" value="Golgi alpha-mannosidase II"/>
    <property type="match status" value="1"/>
</dbReference>
<feature type="domain" description="Glycosyl hydrolase family 13 catalytic" evidence="3">
    <location>
        <begin position="23"/>
        <end position="500"/>
    </location>
</feature>
<dbReference type="EMBL" id="FXUG01000002">
    <property type="protein sequence ID" value="SMP48135.1"/>
    <property type="molecule type" value="Genomic_DNA"/>
</dbReference>